<dbReference type="InParanoid" id="A0A140LAL4"/>
<accession>A0A140LAL4</accession>
<name>A0A140LAL4_9FIRM</name>
<dbReference type="EMBL" id="LOED01000009">
    <property type="protein sequence ID" value="KXG77589.1"/>
    <property type="molecule type" value="Genomic_DNA"/>
</dbReference>
<evidence type="ECO:0000313" key="2">
    <source>
        <dbReference type="Proteomes" id="UP000070427"/>
    </source>
</evidence>
<reference evidence="1 2" key="1">
    <citation type="submission" date="2015-12" db="EMBL/GenBank/DDBJ databases">
        <title>Draft genome sequnece of Fervidicola ferrireducens strain Y170.</title>
        <authorList>
            <person name="Patel B.K."/>
        </authorList>
    </citation>
    <scope>NUCLEOTIDE SEQUENCE [LARGE SCALE GENOMIC DNA]</scope>
    <source>
        <strain evidence="1 2">Y170</strain>
    </source>
</reference>
<dbReference type="STRING" id="520764.AN618_09590"/>
<dbReference type="Proteomes" id="UP000070427">
    <property type="component" value="Unassembled WGS sequence"/>
</dbReference>
<organism evidence="1 2">
    <name type="scientific">Fervidicola ferrireducens</name>
    <dbReference type="NCBI Taxonomy" id="520764"/>
    <lineage>
        <taxon>Bacteria</taxon>
        <taxon>Bacillati</taxon>
        <taxon>Bacillota</taxon>
        <taxon>Clostridia</taxon>
        <taxon>Thermosediminibacterales</taxon>
        <taxon>Thermosediminibacteraceae</taxon>
        <taxon>Fervidicola</taxon>
    </lineage>
</organism>
<evidence type="ECO:0000313" key="1">
    <source>
        <dbReference type="EMBL" id="KXG77589.1"/>
    </source>
</evidence>
<sequence length="172" mass="19760">MADVKCPLCGRTVDARGLKSHQGSYECVTKGTYRENKAAGLTVFKYLRPNSPFFTMFNDLFKRDIVGYTKGWYRHKSKFQYGYWGPQWLYPLWQLYGLAPPQDRKLLITLYKRLNEADKLKELAQIIAEAYDDISAALRQATNINSECRKLFWGKLCSGNILEAIATIKLSG</sequence>
<dbReference type="AlphaFoldDB" id="A0A140LAL4"/>
<comment type="caution">
    <text evidence="1">The sequence shown here is derived from an EMBL/GenBank/DDBJ whole genome shotgun (WGS) entry which is preliminary data.</text>
</comment>
<protein>
    <submittedName>
        <fullName evidence="1">Uncharacterized protein</fullName>
    </submittedName>
</protein>
<gene>
    <name evidence="1" type="ORF">AN618_09590</name>
</gene>
<keyword evidence="2" id="KW-1185">Reference proteome</keyword>
<proteinExistence type="predicted"/>
<dbReference type="RefSeq" id="WP_066352714.1">
    <property type="nucleotide sequence ID" value="NZ_LOED01000009.1"/>
</dbReference>